<evidence type="ECO:0000256" key="1">
    <source>
        <dbReference type="SAM" id="SignalP"/>
    </source>
</evidence>
<name>A0A366HY36_9FIRM</name>
<dbReference type="RefSeq" id="WP_170128309.1">
    <property type="nucleotide sequence ID" value="NZ_QNRX01000021.1"/>
</dbReference>
<accession>A0A366HY36</accession>
<sequence>MKKTLASVLFAVALFVLPVSTTLASSIEGGSDGINQGTFDYDTNTYTEIINDRFIGNDNSITPLTTEYVGGGKWEHGFIGIEWVYSNYNHVEKTHKSSASNSIRTVDSGWKLKTDGWAKAKAAQTLWGNKANWNTK</sequence>
<dbReference type="EMBL" id="QNRX01000021">
    <property type="protein sequence ID" value="RBP58763.1"/>
    <property type="molecule type" value="Genomic_DNA"/>
</dbReference>
<organism evidence="2 3">
    <name type="scientific">Alkalibaculum bacchi</name>
    <dbReference type="NCBI Taxonomy" id="645887"/>
    <lineage>
        <taxon>Bacteria</taxon>
        <taxon>Bacillati</taxon>
        <taxon>Bacillota</taxon>
        <taxon>Clostridia</taxon>
        <taxon>Eubacteriales</taxon>
        <taxon>Eubacteriaceae</taxon>
        <taxon>Alkalibaculum</taxon>
    </lineage>
</organism>
<evidence type="ECO:0000313" key="2">
    <source>
        <dbReference type="EMBL" id="RBP58763.1"/>
    </source>
</evidence>
<dbReference type="InterPro" id="IPR006540">
    <property type="entry name" value="Lactococcin_972"/>
</dbReference>
<feature type="chain" id="PRO_5016719806" evidence="1">
    <location>
        <begin position="25"/>
        <end position="136"/>
    </location>
</feature>
<keyword evidence="3" id="KW-1185">Reference proteome</keyword>
<protein>
    <submittedName>
        <fullName evidence="2">Lactococcin 972 family bacteriocin</fullName>
    </submittedName>
</protein>
<comment type="caution">
    <text evidence="2">The sequence shown here is derived from an EMBL/GenBank/DDBJ whole genome shotgun (WGS) entry which is preliminary data.</text>
</comment>
<evidence type="ECO:0000313" key="3">
    <source>
        <dbReference type="Proteomes" id="UP000253490"/>
    </source>
</evidence>
<dbReference type="AlphaFoldDB" id="A0A366HY36"/>
<keyword evidence="1" id="KW-0732">Signal</keyword>
<gene>
    <name evidence="2" type="ORF">DES36_12146</name>
</gene>
<dbReference type="Pfam" id="PF09683">
    <property type="entry name" value="Lactococcin_972"/>
    <property type="match status" value="1"/>
</dbReference>
<reference evidence="2 3" key="1">
    <citation type="submission" date="2018-06" db="EMBL/GenBank/DDBJ databases">
        <title>Genomic Encyclopedia of Type Strains, Phase IV (KMG-IV): sequencing the most valuable type-strain genomes for metagenomic binning, comparative biology and taxonomic classification.</title>
        <authorList>
            <person name="Goeker M."/>
        </authorList>
    </citation>
    <scope>NUCLEOTIDE SEQUENCE [LARGE SCALE GENOMIC DNA]</scope>
    <source>
        <strain evidence="2 3">DSM 22112</strain>
    </source>
</reference>
<dbReference type="Gene3D" id="2.60.40.2850">
    <property type="match status" value="1"/>
</dbReference>
<dbReference type="Proteomes" id="UP000253490">
    <property type="component" value="Unassembled WGS sequence"/>
</dbReference>
<proteinExistence type="predicted"/>
<dbReference type="NCBIfam" id="TIGR01653">
    <property type="entry name" value="lactococcin_972"/>
    <property type="match status" value="1"/>
</dbReference>
<feature type="signal peptide" evidence="1">
    <location>
        <begin position="1"/>
        <end position="24"/>
    </location>
</feature>